<comment type="caution">
    <text evidence="1">The sequence shown here is derived from an EMBL/GenBank/DDBJ whole genome shotgun (WGS) entry which is preliminary data.</text>
</comment>
<dbReference type="EMBL" id="LCAH01000003">
    <property type="protein sequence ID" value="KKR87404.1"/>
    <property type="molecule type" value="Genomic_DNA"/>
</dbReference>
<dbReference type="Proteomes" id="UP000034616">
    <property type="component" value="Unassembled WGS sequence"/>
</dbReference>
<reference evidence="1 2" key="1">
    <citation type="journal article" date="2015" name="Nature">
        <title>rRNA introns, odd ribosomes, and small enigmatic genomes across a large radiation of phyla.</title>
        <authorList>
            <person name="Brown C.T."/>
            <person name="Hug L.A."/>
            <person name="Thomas B.C."/>
            <person name="Sharon I."/>
            <person name="Castelle C.J."/>
            <person name="Singh A."/>
            <person name="Wilkins M.J."/>
            <person name="Williams K.H."/>
            <person name="Banfield J.F."/>
        </authorList>
    </citation>
    <scope>NUCLEOTIDE SEQUENCE [LARGE SCALE GENOMIC DNA]</scope>
</reference>
<protein>
    <recommendedName>
        <fullName evidence="3">Nudix hydrolase domain-containing protein</fullName>
    </recommendedName>
</protein>
<dbReference type="SUPFAM" id="SSF55811">
    <property type="entry name" value="Nudix"/>
    <property type="match status" value="1"/>
</dbReference>
<accession>A0A0G0UEP0</accession>
<organism evidence="1 2">
    <name type="scientific">Candidatus Uhrbacteria bacterium GW2011_GWC2_41_11</name>
    <dbReference type="NCBI Taxonomy" id="1618985"/>
    <lineage>
        <taxon>Bacteria</taxon>
        <taxon>Candidatus Uhriibacteriota</taxon>
    </lineage>
</organism>
<name>A0A0G0UEP0_9BACT</name>
<evidence type="ECO:0008006" key="3">
    <source>
        <dbReference type="Google" id="ProtNLM"/>
    </source>
</evidence>
<gene>
    <name evidence="1" type="ORF">UU35_C0003G0031</name>
</gene>
<dbReference type="InterPro" id="IPR015797">
    <property type="entry name" value="NUDIX_hydrolase-like_dom_sf"/>
</dbReference>
<dbReference type="Gene3D" id="3.90.79.10">
    <property type="entry name" value="Nucleoside Triphosphate Pyrophosphohydrolase"/>
    <property type="match status" value="1"/>
</dbReference>
<dbReference type="AlphaFoldDB" id="A0A0G0UEP0"/>
<sequence length="82" mass="9464">MITCKNNFGKFVSLPKKKFVFRPSVYGFILNENKICICRNKSNGKIWFPGGGINPGESIMSQQMKPCILFYFSMNAKRMKLF</sequence>
<evidence type="ECO:0000313" key="2">
    <source>
        <dbReference type="Proteomes" id="UP000034616"/>
    </source>
</evidence>
<proteinExistence type="predicted"/>
<evidence type="ECO:0000313" key="1">
    <source>
        <dbReference type="EMBL" id="KKR87404.1"/>
    </source>
</evidence>